<dbReference type="InParanoid" id="D8LQM5"/>
<gene>
    <name evidence="3" type="ORF">Esi_0006_0198</name>
</gene>
<feature type="compositionally biased region" description="Low complexity" evidence="1">
    <location>
        <begin position="209"/>
        <end position="220"/>
    </location>
</feature>
<dbReference type="AlphaFoldDB" id="D8LQM5"/>
<feature type="compositionally biased region" description="Basic and acidic residues" evidence="1">
    <location>
        <begin position="133"/>
        <end position="175"/>
    </location>
</feature>
<dbReference type="Gene3D" id="3.60.160.10">
    <property type="entry name" value="Mitochondrial biogenesis AIM24"/>
    <property type="match status" value="1"/>
</dbReference>
<keyword evidence="2" id="KW-0472">Membrane</keyword>
<evidence type="ECO:0000256" key="2">
    <source>
        <dbReference type="SAM" id="Phobius"/>
    </source>
</evidence>
<dbReference type="InterPro" id="IPR036983">
    <property type="entry name" value="AIM24_sf"/>
</dbReference>
<evidence type="ECO:0000256" key="1">
    <source>
        <dbReference type="SAM" id="MobiDB-lite"/>
    </source>
</evidence>
<dbReference type="Proteomes" id="UP000002630">
    <property type="component" value="Linkage Group LG04"/>
</dbReference>
<keyword evidence="2" id="KW-0812">Transmembrane</keyword>
<sequence>MVLMLAREDADAGVMGVEMIEVKGGCLQVTLKAGEHMKADPRCIVSRGVGLALRPPAPLEKEGILGGLKQRLRKAAQGRQDQQQQQQHRDNHRLERVSNTMASNETDCFFAPPFPGDVAVVSVSSGGGDESVGEERRDYDDAHGGDRRKARQRQEGRGGDRPAARGSRHGSDKPRKLVLLTQAIVAVGPGVVVKPSPLPDAGGGGRGGSSLSRRQQQRGGPVVTTGVLSLCEGQGQIAVAGYGKLKKLRLRPGQKRLVDSSRAVGWTSGVTCLTGTGGRASVPTTGNNNGANSPAGAFTTFVGPGTVYVQTHSLPGLRRLLLPKSGVSLQGGVPSGLLGTGGRGAGALFAPRGGPPTVGLSLKRGLAKRAKAGAKRVSLAVAFFALYLVVYSLVTALLLEGRDGLANAPRHAVQVVRSLSKVARRVAVVLVRLGREELWREGEGGGVTPPQKSLAER</sequence>
<feature type="transmembrane region" description="Helical" evidence="2">
    <location>
        <begin position="377"/>
        <end position="399"/>
    </location>
</feature>
<proteinExistence type="predicted"/>
<dbReference type="EMBL" id="FN649729">
    <property type="protein sequence ID" value="CBN78789.1"/>
    <property type="molecule type" value="Genomic_DNA"/>
</dbReference>
<evidence type="ECO:0000313" key="3">
    <source>
        <dbReference type="EMBL" id="CBN78789.1"/>
    </source>
</evidence>
<evidence type="ECO:0000313" key="4">
    <source>
        <dbReference type="Proteomes" id="UP000002630"/>
    </source>
</evidence>
<dbReference type="SUPFAM" id="SSF51219">
    <property type="entry name" value="TRAP-like"/>
    <property type="match status" value="1"/>
</dbReference>
<dbReference type="Pfam" id="PF01987">
    <property type="entry name" value="AIM24"/>
    <property type="match status" value="1"/>
</dbReference>
<feature type="region of interest" description="Disordered" evidence="1">
    <location>
        <begin position="121"/>
        <end position="176"/>
    </location>
</feature>
<reference evidence="3 4" key="1">
    <citation type="journal article" date="2010" name="Nature">
        <title>The Ectocarpus genome and the independent evolution of multicellularity in brown algae.</title>
        <authorList>
            <person name="Cock J.M."/>
            <person name="Sterck L."/>
            <person name="Rouze P."/>
            <person name="Scornet D."/>
            <person name="Allen A.E."/>
            <person name="Amoutzias G."/>
            <person name="Anthouard V."/>
            <person name="Artiguenave F."/>
            <person name="Aury J.M."/>
            <person name="Badger J.H."/>
            <person name="Beszteri B."/>
            <person name="Billiau K."/>
            <person name="Bonnet E."/>
            <person name="Bothwell J.H."/>
            <person name="Bowler C."/>
            <person name="Boyen C."/>
            <person name="Brownlee C."/>
            <person name="Carrano C.J."/>
            <person name="Charrier B."/>
            <person name="Cho G.Y."/>
            <person name="Coelho S.M."/>
            <person name="Collen J."/>
            <person name="Corre E."/>
            <person name="Da Silva C."/>
            <person name="Delage L."/>
            <person name="Delaroque N."/>
            <person name="Dittami S.M."/>
            <person name="Doulbeau S."/>
            <person name="Elias M."/>
            <person name="Farnham G."/>
            <person name="Gachon C.M."/>
            <person name="Gschloessl B."/>
            <person name="Heesch S."/>
            <person name="Jabbari K."/>
            <person name="Jubin C."/>
            <person name="Kawai H."/>
            <person name="Kimura K."/>
            <person name="Kloareg B."/>
            <person name="Kupper F.C."/>
            <person name="Lang D."/>
            <person name="Le Bail A."/>
            <person name="Leblanc C."/>
            <person name="Lerouge P."/>
            <person name="Lohr M."/>
            <person name="Lopez P.J."/>
            <person name="Martens C."/>
            <person name="Maumus F."/>
            <person name="Michel G."/>
            <person name="Miranda-Saavedra D."/>
            <person name="Morales J."/>
            <person name="Moreau H."/>
            <person name="Motomura T."/>
            <person name="Nagasato C."/>
            <person name="Napoli C.A."/>
            <person name="Nelson D.R."/>
            <person name="Nyvall-Collen P."/>
            <person name="Peters A.F."/>
            <person name="Pommier C."/>
            <person name="Potin P."/>
            <person name="Poulain J."/>
            <person name="Quesneville H."/>
            <person name="Read B."/>
            <person name="Rensing S.A."/>
            <person name="Ritter A."/>
            <person name="Rousvoal S."/>
            <person name="Samanta M."/>
            <person name="Samson G."/>
            <person name="Schroeder D.C."/>
            <person name="Segurens B."/>
            <person name="Strittmatter M."/>
            <person name="Tonon T."/>
            <person name="Tregear J.W."/>
            <person name="Valentin K."/>
            <person name="von Dassow P."/>
            <person name="Yamagishi T."/>
            <person name="Van de Peer Y."/>
            <person name="Wincker P."/>
        </authorList>
    </citation>
    <scope>NUCLEOTIDE SEQUENCE [LARGE SCALE GENOMIC DNA]</scope>
    <source>
        <strain evidence="4">Ec32 / CCAP1310/4</strain>
    </source>
</reference>
<dbReference type="EMBL" id="FN648818">
    <property type="protein sequence ID" value="CBN78789.1"/>
    <property type="molecule type" value="Genomic_DNA"/>
</dbReference>
<dbReference type="InterPro" id="IPR002838">
    <property type="entry name" value="AIM24"/>
</dbReference>
<name>D8LQM5_ECTSI</name>
<feature type="region of interest" description="Disordered" evidence="1">
    <location>
        <begin position="191"/>
        <end position="220"/>
    </location>
</feature>
<dbReference type="InterPro" id="IPR016031">
    <property type="entry name" value="Trp_RNA-bd_attenuator-like_dom"/>
</dbReference>
<organism evidence="3 4">
    <name type="scientific">Ectocarpus siliculosus</name>
    <name type="common">Brown alga</name>
    <name type="synonym">Conferva siliculosa</name>
    <dbReference type="NCBI Taxonomy" id="2880"/>
    <lineage>
        <taxon>Eukaryota</taxon>
        <taxon>Sar</taxon>
        <taxon>Stramenopiles</taxon>
        <taxon>Ochrophyta</taxon>
        <taxon>PX clade</taxon>
        <taxon>Phaeophyceae</taxon>
        <taxon>Ectocarpales</taxon>
        <taxon>Ectocarpaceae</taxon>
        <taxon>Ectocarpus</taxon>
    </lineage>
</organism>
<keyword evidence="4" id="KW-1185">Reference proteome</keyword>
<accession>D8LQM5</accession>
<feature type="region of interest" description="Disordered" evidence="1">
    <location>
        <begin position="72"/>
        <end position="94"/>
    </location>
</feature>
<protein>
    <submittedName>
        <fullName evidence="3">Uncharacterized protein</fullName>
    </submittedName>
</protein>
<keyword evidence="2" id="KW-1133">Transmembrane helix</keyword>
<feature type="compositionally biased region" description="Low complexity" evidence="1">
    <location>
        <begin position="77"/>
        <end position="86"/>
    </location>
</feature>
<dbReference type="OrthoDB" id="10390656at2759"/>